<keyword evidence="2" id="KW-1185">Reference proteome</keyword>
<dbReference type="AlphaFoldDB" id="A0A6H9UUN7"/>
<reference evidence="1 2" key="1">
    <citation type="submission" date="2019-09" db="EMBL/GenBank/DDBJ databases">
        <title>Screening of Novel Bioactive Compounds from Soil-Associated.</title>
        <authorList>
            <person name="Zhao S."/>
        </authorList>
    </citation>
    <scope>NUCLEOTIDE SEQUENCE [LARGE SCALE GENOMIC DNA]</scope>
    <source>
        <strain evidence="1 2">HIT-DPA4</strain>
    </source>
</reference>
<sequence length="143" mass="15845">MLLTWRPGQFGRWHVTEPGEVDAQRLVRVAGRVLGPGCVMSDCYDPGRDRPDDWDGQAGLILVDADADADAPGDPAAWLVIERLASCQCEGLRQPDPRPSRASRRDQRECVTTVRLLCVGSTRRVPAVIRMVFEGCTVMRGER</sequence>
<dbReference type="RefSeq" id="WP_150953183.1">
    <property type="nucleotide sequence ID" value="NZ_VZRB01000024.1"/>
</dbReference>
<evidence type="ECO:0000313" key="2">
    <source>
        <dbReference type="Proteomes" id="UP000442707"/>
    </source>
</evidence>
<gene>
    <name evidence="1" type="ORF">F7R91_28840</name>
</gene>
<name>A0A6H9UUN7_9ACTN</name>
<evidence type="ECO:0000313" key="1">
    <source>
        <dbReference type="EMBL" id="KAB1142518.1"/>
    </source>
</evidence>
<protein>
    <submittedName>
        <fullName evidence="1">Uncharacterized protein</fullName>
    </submittedName>
</protein>
<dbReference type="EMBL" id="VZRB01000024">
    <property type="protein sequence ID" value="KAB1142518.1"/>
    <property type="molecule type" value="Genomic_DNA"/>
</dbReference>
<organism evidence="1 2">
    <name type="scientific">Streptomyces luteolifulvus</name>
    <dbReference type="NCBI Taxonomy" id="2615112"/>
    <lineage>
        <taxon>Bacteria</taxon>
        <taxon>Bacillati</taxon>
        <taxon>Actinomycetota</taxon>
        <taxon>Actinomycetes</taxon>
        <taxon>Kitasatosporales</taxon>
        <taxon>Streptomycetaceae</taxon>
        <taxon>Streptomyces</taxon>
    </lineage>
</organism>
<proteinExistence type="predicted"/>
<comment type="caution">
    <text evidence="1">The sequence shown here is derived from an EMBL/GenBank/DDBJ whole genome shotgun (WGS) entry which is preliminary data.</text>
</comment>
<accession>A0A6H9UUN7</accession>
<dbReference type="Proteomes" id="UP000442707">
    <property type="component" value="Unassembled WGS sequence"/>
</dbReference>